<dbReference type="Pfam" id="PF08448">
    <property type="entry name" value="PAS_4"/>
    <property type="match status" value="1"/>
</dbReference>
<organism evidence="6 7">
    <name type="scientific">Sphaerotilus montanus</name>
    <dbReference type="NCBI Taxonomy" id="522889"/>
    <lineage>
        <taxon>Bacteria</taxon>
        <taxon>Pseudomonadati</taxon>
        <taxon>Pseudomonadota</taxon>
        <taxon>Betaproteobacteria</taxon>
        <taxon>Burkholderiales</taxon>
        <taxon>Sphaerotilaceae</taxon>
        <taxon>Sphaerotilus</taxon>
    </lineage>
</organism>
<dbReference type="CDD" id="cd01949">
    <property type="entry name" value="GGDEF"/>
    <property type="match status" value="1"/>
</dbReference>
<dbReference type="CDD" id="cd00130">
    <property type="entry name" value="PAS"/>
    <property type="match status" value="1"/>
</dbReference>
<dbReference type="GO" id="GO:1902201">
    <property type="term" value="P:negative regulation of bacterial-type flagellum-dependent cell motility"/>
    <property type="evidence" value="ECO:0007669"/>
    <property type="project" value="TreeGrafter"/>
</dbReference>
<dbReference type="FunFam" id="3.30.70.270:FF:000001">
    <property type="entry name" value="Diguanylate cyclase domain protein"/>
    <property type="match status" value="1"/>
</dbReference>
<feature type="transmembrane region" description="Helical" evidence="3">
    <location>
        <begin position="20"/>
        <end position="41"/>
    </location>
</feature>
<evidence type="ECO:0000256" key="2">
    <source>
        <dbReference type="ARBA" id="ARBA00034247"/>
    </source>
</evidence>
<dbReference type="NCBIfam" id="TIGR00254">
    <property type="entry name" value="GGDEF"/>
    <property type="match status" value="1"/>
</dbReference>
<dbReference type="Gene3D" id="3.30.70.270">
    <property type="match status" value="1"/>
</dbReference>
<accession>A0A7Y9R2W3</accession>
<dbReference type="PANTHER" id="PTHR45138">
    <property type="entry name" value="REGULATORY COMPONENTS OF SENSORY TRANSDUCTION SYSTEM"/>
    <property type="match status" value="1"/>
</dbReference>
<evidence type="ECO:0000313" key="7">
    <source>
        <dbReference type="Proteomes" id="UP000518288"/>
    </source>
</evidence>
<evidence type="ECO:0000256" key="3">
    <source>
        <dbReference type="SAM" id="Phobius"/>
    </source>
</evidence>
<keyword evidence="7" id="KW-1185">Reference proteome</keyword>
<dbReference type="SUPFAM" id="SSF55785">
    <property type="entry name" value="PYP-like sensor domain (PAS domain)"/>
    <property type="match status" value="1"/>
</dbReference>
<feature type="domain" description="GGDEF" evidence="5">
    <location>
        <begin position="374"/>
        <end position="509"/>
    </location>
</feature>
<dbReference type="InterPro" id="IPR035965">
    <property type="entry name" value="PAS-like_dom_sf"/>
</dbReference>
<dbReference type="SUPFAM" id="SSF55073">
    <property type="entry name" value="Nucleotide cyclase"/>
    <property type="match status" value="1"/>
</dbReference>
<evidence type="ECO:0000259" key="5">
    <source>
        <dbReference type="PROSITE" id="PS50887"/>
    </source>
</evidence>
<reference evidence="6 7" key="1">
    <citation type="submission" date="2020-07" db="EMBL/GenBank/DDBJ databases">
        <title>Genomic Encyclopedia of Archaeal and Bacterial Type Strains, Phase II (KMG-II): from individual species to whole genera.</title>
        <authorList>
            <person name="Goeker M."/>
        </authorList>
    </citation>
    <scope>NUCLEOTIDE SEQUENCE [LARGE SCALE GENOMIC DNA]</scope>
    <source>
        <strain evidence="6 7">DSM 21226</strain>
    </source>
</reference>
<feature type="transmembrane region" description="Helical" evidence="3">
    <location>
        <begin position="154"/>
        <end position="178"/>
    </location>
</feature>
<comment type="catalytic activity">
    <reaction evidence="2">
        <text>2 GTP = 3',3'-c-di-GMP + 2 diphosphate</text>
        <dbReference type="Rhea" id="RHEA:24898"/>
        <dbReference type="ChEBI" id="CHEBI:33019"/>
        <dbReference type="ChEBI" id="CHEBI:37565"/>
        <dbReference type="ChEBI" id="CHEBI:58805"/>
        <dbReference type="EC" id="2.7.7.65"/>
    </reaction>
</comment>
<keyword evidence="3" id="KW-1133">Transmembrane helix</keyword>
<dbReference type="GO" id="GO:0005886">
    <property type="term" value="C:plasma membrane"/>
    <property type="evidence" value="ECO:0007669"/>
    <property type="project" value="TreeGrafter"/>
</dbReference>
<dbReference type="GO" id="GO:0043709">
    <property type="term" value="P:cell adhesion involved in single-species biofilm formation"/>
    <property type="evidence" value="ECO:0007669"/>
    <property type="project" value="TreeGrafter"/>
</dbReference>
<evidence type="ECO:0000256" key="1">
    <source>
        <dbReference type="ARBA" id="ARBA00012528"/>
    </source>
</evidence>
<keyword evidence="3" id="KW-0472">Membrane</keyword>
<sequence>MSRATLPAWWPRPGVEVRLTLGLVAIFLAVIFLLDVLFGLIPDRARTELVARQTTSTALALLVTQGIEQGGRLPQAAIRQLAEQDREVLSVALQQQGRPRTTLIGNHAAHWTLPPGERSTLTQVRVAIRDAQSQPWGTLEIAFRPIYPTSLAEVLAAPVVRALLGIVVLSSVAIWLYLRRVLQHLDPGQVIPERVRDAFDVLDEGIVILDPQARVMMANEAFRRLAPLQQPRRAVTIGQPVTQLDWLCRALDGEEPEPAEAPWTSAVRTAAPSEEREVRIGPADDPAQVREVLVKCTPVLDPGGQVRGSMLRLRDVSALHQLNRALQTSQQALRERNEELGRLATRDPMTGCLNRRAFFEQASRLFELADQRGEGLVCVMADIDHFKQFNDRHGHATGDQVIKAVAAILAGGVRSTDLVCRYGGEEFCLLLPQREAADVLMLAERLRREIEDTAGSQVESVAGLRVTSSFGMALFEPGLAGLAALVDRADQALYDAKRTGRNRVSRWPVSEPETA</sequence>
<proteinExistence type="predicted"/>
<name>A0A7Y9R2W3_9BURK</name>
<dbReference type="PROSITE" id="PS50113">
    <property type="entry name" value="PAC"/>
    <property type="match status" value="1"/>
</dbReference>
<dbReference type="InterPro" id="IPR000700">
    <property type="entry name" value="PAS-assoc_C"/>
</dbReference>
<dbReference type="Proteomes" id="UP000518288">
    <property type="component" value="Unassembled WGS sequence"/>
</dbReference>
<keyword evidence="3" id="KW-0812">Transmembrane</keyword>
<dbReference type="AlphaFoldDB" id="A0A7Y9R2W3"/>
<dbReference type="InterPro" id="IPR000160">
    <property type="entry name" value="GGDEF_dom"/>
</dbReference>
<feature type="domain" description="PAC" evidence="4">
    <location>
        <begin position="274"/>
        <end position="328"/>
    </location>
</feature>
<dbReference type="InterPro" id="IPR029787">
    <property type="entry name" value="Nucleotide_cyclase"/>
</dbReference>
<dbReference type="EMBL" id="JACCFH010000001">
    <property type="protein sequence ID" value="NYG34037.1"/>
    <property type="molecule type" value="Genomic_DNA"/>
</dbReference>
<evidence type="ECO:0000259" key="4">
    <source>
        <dbReference type="PROSITE" id="PS50113"/>
    </source>
</evidence>
<dbReference type="PROSITE" id="PS50887">
    <property type="entry name" value="GGDEF"/>
    <property type="match status" value="1"/>
</dbReference>
<evidence type="ECO:0000313" key="6">
    <source>
        <dbReference type="EMBL" id="NYG34037.1"/>
    </source>
</evidence>
<dbReference type="PANTHER" id="PTHR45138:SF9">
    <property type="entry name" value="DIGUANYLATE CYCLASE DGCM-RELATED"/>
    <property type="match status" value="1"/>
</dbReference>
<dbReference type="InterPro" id="IPR000014">
    <property type="entry name" value="PAS"/>
</dbReference>
<protein>
    <recommendedName>
        <fullName evidence="1">diguanylate cyclase</fullName>
        <ecNumber evidence="1">2.7.7.65</ecNumber>
    </recommendedName>
</protein>
<dbReference type="Gene3D" id="3.30.450.20">
    <property type="entry name" value="PAS domain"/>
    <property type="match status" value="1"/>
</dbReference>
<dbReference type="Pfam" id="PF00990">
    <property type="entry name" value="GGDEF"/>
    <property type="match status" value="1"/>
</dbReference>
<gene>
    <name evidence="6" type="ORF">BDD16_003023</name>
</gene>
<dbReference type="InterPro" id="IPR043128">
    <property type="entry name" value="Rev_trsase/Diguanyl_cyclase"/>
</dbReference>
<dbReference type="RefSeq" id="WP_179634730.1">
    <property type="nucleotide sequence ID" value="NZ_JACCFH010000001.1"/>
</dbReference>
<dbReference type="GO" id="GO:0052621">
    <property type="term" value="F:diguanylate cyclase activity"/>
    <property type="evidence" value="ECO:0007669"/>
    <property type="project" value="UniProtKB-EC"/>
</dbReference>
<dbReference type="InterPro" id="IPR013656">
    <property type="entry name" value="PAS_4"/>
</dbReference>
<comment type="caution">
    <text evidence="6">The sequence shown here is derived from an EMBL/GenBank/DDBJ whole genome shotgun (WGS) entry which is preliminary data.</text>
</comment>
<dbReference type="EC" id="2.7.7.65" evidence="1"/>
<dbReference type="InterPro" id="IPR050469">
    <property type="entry name" value="Diguanylate_Cyclase"/>
</dbReference>
<dbReference type="SMART" id="SM00267">
    <property type="entry name" value="GGDEF"/>
    <property type="match status" value="1"/>
</dbReference>